<reference evidence="3" key="1">
    <citation type="submission" date="2021-01" db="EMBL/GenBank/DDBJ databases">
        <authorList>
            <person name="Corre E."/>
            <person name="Pelletier E."/>
            <person name="Niang G."/>
            <person name="Scheremetjew M."/>
            <person name="Finn R."/>
            <person name="Kale V."/>
            <person name="Holt S."/>
            <person name="Cochrane G."/>
            <person name="Meng A."/>
            <person name="Brown T."/>
            <person name="Cohen L."/>
        </authorList>
    </citation>
    <scope>NUCLEOTIDE SEQUENCE</scope>
    <source>
        <strain evidence="3">RCC3387</strain>
    </source>
</reference>
<gene>
    <name evidence="3" type="ORF">BRAN1462_LOCUS62429</name>
</gene>
<name>A0A7S2QK04_9DINO</name>
<dbReference type="EMBL" id="HBGW01098457">
    <property type="protein sequence ID" value="CAD9644607.1"/>
    <property type="molecule type" value="Transcribed_RNA"/>
</dbReference>
<evidence type="ECO:0000313" key="3">
    <source>
        <dbReference type="EMBL" id="CAD9644607.1"/>
    </source>
</evidence>
<evidence type="ECO:0000256" key="2">
    <source>
        <dbReference type="ARBA" id="ARBA00022840"/>
    </source>
</evidence>
<dbReference type="SUPFAM" id="SSF52540">
    <property type="entry name" value="P-loop containing nucleoside triphosphate hydrolases"/>
    <property type="match status" value="1"/>
</dbReference>
<dbReference type="PANTHER" id="PTHR24223">
    <property type="entry name" value="ATP-BINDING CASSETTE SUB-FAMILY C"/>
    <property type="match status" value="1"/>
</dbReference>
<dbReference type="GO" id="GO:0042626">
    <property type="term" value="F:ATPase-coupled transmembrane transporter activity"/>
    <property type="evidence" value="ECO:0007669"/>
    <property type="project" value="TreeGrafter"/>
</dbReference>
<protein>
    <recommendedName>
        <fullName evidence="4">ABC transporter domain-containing protein</fullName>
    </recommendedName>
</protein>
<dbReference type="InterPro" id="IPR027417">
    <property type="entry name" value="P-loop_NTPase"/>
</dbReference>
<proteinExistence type="predicted"/>
<dbReference type="InterPro" id="IPR050173">
    <property type="entry name" value="ABC_transporter_C-like"/>
</dbReference>
<sequence length="216" mass="24056">MVPQETTVFRGTWRFNLDPMGEFEDEQVNLAVRLTRFSNWLAKHAPRGLDEPVPEGAALGQELKALLGIGRALLRLLQRRSKLLVMDGATCALDSASDATLTALLLRYCRRREVAMLQTSRRTNQVALYDTVAVLQGGRLMEHGPAKKLWAKDGALRALARAQGVDSAALTKADAVTDRLTSVWSWDVSPQEDPAWSDEFSVSLRKMKDKHAKKKD</sequence>
<keyword evidence="1" id="KW-0547">Nucleotide-binding</keyword>
<dbReference type="AlphaFoldDB" id="A0A7S2QK04"/>
<accession>A0A7S2QK04</accession>
<evidence type="ECO:0000256" key="1">
    <source>
        <dbReference type="ARBA" id="ARBA00022741"/>
    </source>
</evidence>
<dbReference type="Gene3D" id="3.40.50.300">
    <property type="entry name" value="P-loop containing nucleotide triphosphate hydrolases"/>
    <property type="match status" value="1"/>
</dbReference>
<keyword evidence="2" id="KW-0067">ATP-binding</keyword>
<dbReference type="GO" id="GO:0016020">
    <property type="term" value="C:membrane"/>
    <property type="evidence" value="ECO:0007669"/>
    <property type="project" value="TreeGrafter"/>
</dbReference>
<evidence type="ECO:0008006" key="4">
    <source>
        <dbReference type="Google" id="ProtNLM"/>
    </source>
</evidence>
<dbReference type="GO" id="GO:0005524">
    <property type="term" value="F:ATP binding"/>
    <property type="evidence" value="ECO:0007669"/>
    <property type="project" value="UniProtKB-KW"/>
</dbReference>
<organism evidence="3">
    <name type="scientific">Zooxanthella nutricula</name>
    <dbReference type="NCBI Taxonomy" id="1333877"/>
    <lineage>
        <taxon>Eukaryota</taxon>
        <taxon>Sar</taxon>
        <taxon>Alveolata</taxon>
        <taxon>Dinophyceae</taxon>
        <taxon>Peridiniales</taxon>
        <taxon>Peridiniales incertae sedis</taxon>
        <taxon>Zooxanthella</taxon>
    </lineage>
</organism>